<keyword evidence="3" id="KW-1185">Reference proteome</keyword>
<gene>
    <name evidence="2" type="ORF">SEMRO_2908_G340070.1</name>
</gene>
<dbReference type="Proteomes" id="UP001153069">
    <property type="component" value="Unassembled WGS sequence"/>
</dbReference>
<dbReference type="PANTHER" id="PTHR16083">
    <property type="entry name" value="LEUCINE RICH REPEAT CONTAINING PROTEIN"/>
    <property type="match status" value="1"/>
</dbReference>
<dbReference type="InterPro" id="IPR000626">
    <property type="entry name" value="Ubiquitin-like_dom"/>
</dbReference>
<name>A0A9N8F4C0_9STRA</name>
<evidence type="ECO:0000259" key="1">
    <source>
        <dbReference type="PROSITE" id="PS50053"/>
    </source>
</evidence>
<evidence type="ECO:0000313" key="2">
    <source>
        <dbReference type="EMBL" id="CAB9530519.1"/>
    </source>
</evidence>
<dbReference type="CDD" id="cd17039">
    <property type="entry name" value="Ubl_ubiquitin_like"/>
    <property type="match status" value="1"/>
</dbReference>
<dbReference type="EMBL" id="CAICTM010002906">
    <property type="protein sequence ID" value="CAB9530519.1"/>
    <property type="molecule type" value="Genomic_DNA"/>
</dbReference>
<protein>
    <recommendedName>
        <fullName evidence="1">Ubiquitin-like domain-containing protein</fullName>
    </recommendedName>
</protein>
<accession>A0A9N8F4C0</accession>
<evidence type="ECO:0000313" key="3">
    <source>
        <dbReference type="Proteomes" id="UP001153069"/>
    </source>
</evidence>
<reference evidence="2" key="1">
    <citation type="submission" date="2020-06" db="EMBL/GenBank/DDBJ databases">
        <authorList>
            <consortium name="Plant Systems Biology data submission"/>
        </authorList>
    </citation>
    <scope>NUCLEOTIDE SEQUENCE</scope>
    <source>
        <strain evidence="2">D6</strain>
    </source>
</reference>
<feature type="domain" description="Ubiquitin-like" evidence="1">
    <location>
        <begin position="128"/>
        <end position="179"/>
    </location>
</feature>
<dbReference type="SUPFAM" id="SSF52047">
    <property type="entry name" value="RNI-like"/>
    <property type="match status" value="1"/>
</dbReference>
<proteinExistence type="predicted"/>
<dbReference type="Gene3D" id="3.80.10.10">
    <property type="entry name" value="Ribonuclease Inhibitor"/>
    <property type="match status" value="2"/>
</dbReference>
<organism evidence="2 3">
    <name type="scientific">Seminavis robusta</name>
    <dbReference type="NCBI Taxonomy" id="568900"/>
    <lineage>
        <taxon>Eukaryota</taxon>
        <taxon>Sar</taxon>
        <taxon>Stramenopiles</taxon>
        <taxon>Ochrophyta</taxon>
        <taxon>Bacillariophyta</taxon>
        <taxon>Bacillariophyceae</taxon>
        <taxon>Bacillariophycidae</taxon>
        <taxon>Naviculales</taxon>
        <taxon>Naviculaceae</taxon>
        <taxon>Seminavis</taxon>
    </lineage>
</organism>
<dbReference type="AlphaFoldDB" id="A0A9N8F4C0"/>
<dbReference type="OrthoDB" id="5985090at2759"/>
<dbReference type="PROSITE" id="PS50053">
    <property type="entry name" value="UBIQUITIN_2"/>
    <property type="match status" value="1"/>
</dbReference>
<dbReference type="PANTHER" id="PTHR16083:SF88">
    <property type="entry name" value="NBS-LRR RESISTANCE PROTEIN"/>
    <property type="match status" value="1"/>
</dbReference>
<dbReference type="InterPro" id="IPR032675">
    <property type="entry name" value="LRR_dom_sf"/>
</dbReference>
<sequence>MRDVEESTAEVDAPNGIKCLVRLMDTGDDEDTQILLDLSSLPLDTTVASVKEKVKAKAAKELPSVDLAIEAQRLFLNRDRDNIFDCPDVWRKAITDDWLEIRSFQEYFFETPNSSSKSILFNLYHAQVDVHVEDPNGSKQALTLRLHRCVSVSELQETIQKASGVPHAQQYLYYSNWPIVSQQIRFCLDREQTVICDSRLNDYGGDYGGTEDAYFIQMMPFCALIHTLAGGTIQVGFQTASDTLADLKIRLQHEPPYSLGPVEEQHLFLDGSLLGDDGISMSSIYDGSGAPLKLYLIHTSDSNILDASNLWEQASFSIPQTEYRAISLRQLKQLVAYILRHCVQNGWRNTLSHQLLQPENLSLYDLVDHLVKPLTVKNQCSYVELVASEPQKPKWFVSHAWSGTFIELVDCLDRHARDRGMDVDDPSTTYWVCAFANNQHRLDGELPGDSSHENYLQTIPFYRAINLADGTVSIVDTKATCYTRIWCVFEVAISTGVLTKANSDRSDIQGKQSDHHLYDVYAITGGQQSRAIGLTDGLAHVDRSCPPAQLARQQDFPMEICQRALDIQLEHANATVDQDKKRILHYICSTENNRQGVAGGLDNVEDPPTSHPGYERVNALLNGFFAISSYRNALEQGNDMAQYRSALSKHPELQSLNLFLRGCQAFKDEALYFMQSLPPASLRRLELDYGDIGFESSDQFAVGLGRLVQLKTFELTVGGVMNDSCLRCTNHLFLELQQLTGLRELELTFSLRGEKLLINSFCQIGRLTNLKKLHLAFSGDVEHPDNLDGLASLVNLEELTLNLKRMKSIGGLRSLSNLKVLMLSWERNCNLTANEFFEPLESMSKLVKLELCPPTSLAELNAPLLGSITSLRELSLIFNNLQVTSMHLHLGPLSCLDTFVCSVDDSQQLQSIDFLAACIATMSDLRALRLSILKCGIEAVSPLSESLSGLASSKLDLFISDCNSVSREDFRDLWRSIASSSSKLKELEVFCYANASEEETCFMSANSVQSLLDEVVEWSK</sequence>
<comment type="caution">
    <text evidence="2">The sequence shown here is derived from an EMBL/GenBank/DDBJ whole genome shotgun (WGS) entry which is preliminary data.</text>
</comment>